<feature type="region of interest" description="Disordered" evidence="1">
    <location>
        <begin position="434"/>
        <end position="460"/>
    </location>
</feature>
<dbReference type="OrthoDB" id="103676at2157"/>
<evidence type="ECO:0000259" key="3">
    <source>
        <dbReference type="PROSITE" id="PS50093"/>
    </source>
</evidence>
<dbReference type="InterPro" id="IPR022409">
    <property type="entry name" value="PKD/Chitinase_dom"/>
</dbReference>
<dbReference type="FunFam" id="2.60.40.10:FF:000270">
    <property type="entry name" value="Cell surface protein"/>
    <property type="match status" value="1"/>
</dbReference>
<keyword evidence="5" id="KW-1185">Reference proteome</keyword>
<dbReference type="EMBL" id="CP009516">
    <property type="protein sequence ID" value="AKB77470.1"/>
    <property type="molecule type" value="Genomic_DNA"/>
</dbReference>
<dbReference type="SUPFAM" id="SSF49299">
    <property type="entry name" value="PKD domain"/>
    <property type="match status" value="1"/>
</dbReference>
<gene>
    <name evidence="4" type="ORF">MSHOH_0987</name>
</gene>
<keyword evidence="2" id="KW-1133">Transmembrane helix</keyword>
<dbReference type="Proteomes" id="UP000033101">
    <property type="component" value="Chromosome"/>
</dbReference>
<dbReference type="InterPro" id="IPR000601">
    <property type="entry name" value="PKD_dom"/>
</dbReference>
<reference evidence="4 5" key="1">
    <citation type="submission" date="2014-07" db="EMBL/GenBank/DDBJ databases">
        <title>Methanogenic archaea and the global carbon cycle.</title>
        <authorList>
            <person name="Henriksen J.R."/>
            <person name="Luke J."/>
            <person name="Reinhart S."/>
            <person name="Benedict M.N."/>
            <person name="Youngblut N.D."/>
            <person name="Metcalf M.E."/>
            <person name="Whitaker R.J."/>
            <person name="Metcalf W.W."/>
        </authorList>
    </citation>
    <scope>NUCLEOTIDE SEQUENCE [LARGE SCALE GENOMIC DNA]</scope>
    <source>
        <strain evidence="4 5">HB-1</strain>
    </source>
</reference>
<evidence type="ECO:0000313" key="5">
    <source>
        <dbReference type="Proteomes" id="UP000033101"/>
    </source>
</evidence>
<dbReference type="InterPro" id="IPR026453">
    <property type="entry name" value="PGF_pre_PGF"/>
</dbReference>
<dbReference type="AlphaFoldDB" id="A0A0E3WT97"/>
<organism evidence="4 5">
    <name type="scientific">Methanosarcina horonobensis HB-1 = JCM 15518</name>
    <dbReference type="NCBI Taxonomy" id="1434110"/>
    <lineage>
        <taxon>Archaea</taxon>
        <taxon>Methanobacteriati</taxon>
        <taxon>Methanobacteriota</taxon>
        <taxon>Stenosarchaea group</taxon>
        <taxon>Methanomicrobia</taxon>
        <taxon>Methanosarcinales</taxon>
        <taxon>Methanosarcinaceae</taxon>
        <taxon>Methanosarcina</taxon>
    </lineage>
</organism>
<dbReference type="NCBIfam" id="TIGR04213">
    <property type="entry name" value="PGF_pre_PGF"/>
    <property type="match status" value="1"/>
</dbReference>
<dbReference type="Gene3D" id="2.60.40.10">
    <property type="entry name" value="Immunoglobulins"/>
    <property type="match status" value="1"/>
</dbReference>
<dbReference type="InterPro" id="IPR035986">
    <property type="entry name" value="PKD_dom_sf"/>
</dbReference>
<sequence>MKTTEILKVKKRIKFSYLIVSFMFVLFLAGTIIPASASGIEASREISAEKVYAGGNFTVTVHILTDQYIEALTLDENLPEEWTVSRTENDGATFQSTETFKESTLEWIWVESLQAGGEKTVVYRVTVPSVIEPGNFTISGNVSAYSVSAIPIAGASEIIATYSPPKADFSASPVSGTVPLKVQFRDLSTGNPDSWKWDFDGNGSIDSLDKNPVWTYETTGTYTVTLRAINTTYGNDSKTKTGYITVTEKTASSGGSSGGSGGGGGGGSPESSRNVELKEISNEQIFKGTHACYTFKGDTNEIITIEFDPKKNFGKTTAIVEMLKNTSTIVKEPAPGTVYKNLNIWVGNSGFSSSENLENARISFRVNRTWLSENGIGESAIILYRYSDNTWNALPTSLKGEDENYFYFTAETPGFSPFAIADPENTQLLEITPARDGGNNLVGAEEASGKKREGTPASEEEKEYVSGIGILFAATGVLTSYSVLKKRR</sequence>
<proteinExistence type="predicted"/>
<dbReference type="SMART" id="SM00089">
    <property type="entry name" value="PKD"/>
    <property type="match status" value="1"/>
</dbReference>
<dbReference type="HOGENOM" id="CLU_616259_0_0_2"/>
<feature type="region of interest" description="Disordered" evidence="1">
    <location>
        <begin position="249"/>
        <end position="274"/>
    </location>
</feature>
<dbReference type="PATRIC" id="fig|1434110.4.peg.1230"/>
<dbReference type="Pfam" id="PF18911">
    <property type="entry name" value="PKD_4"/>
    <property type="match status" value="1"/>
</dbReference>
<feature type="transmembrane region" description="Helical" evidence="2">
    <location>
        <begin position="464"/>
        <end position="484"/>
    </location>
</feature>
<evidence type="ECO:0000256" key="1">
    <source>
        <dbReference type="SAM" id="MobiDB-lite"/>
    </source>
</evidence>
<protein>
    <submittedName>
        <fullName evidence="4">Cell surface protein</fullName>
    </submittedName>
</protein>
<dbReference type="CDD" id="cd00146">
    <property type="entry name" value="PKD"/>
    <property type="match status" value="1"/>
</dbReference>
<feature type="domain" description="PKD" evidence="3">
    <location>
        <begin position="165"/>
        <end position="251"/>
    </location>
</feature>
<dbReference type="GeneID" id="24830148"/>
<dbReference type="KEGG" id="mhor:MSHOH_0987"/>
<accession>A0A0E3WT97</accession>
<evidence type="ECO:0000313" key="4">
    <source>
        <dbReference type="EMBL" id="AKB77470.1"/>
    </source>
</evidence>
<dbReference type="PROSITE" id="PS50093">
    <property type="entry name" value="PKD"/>
    <property type="match status" value="1"/>
</dbReference>
<keyword evidence="2" id="KW-0812">Transmembrane</keyword>
<dbReference type="InterPro" id="IPR013783">
    <property type="entry name" value="Ig-like_fold"/>
</dbReference>
<name>A0A0E3WT97_9EURY</name>
<dbReference type="STRING" id="1434110.MSHOH_0987"/>
<keyword evidence="2" id="KW-0472">Membrane</keyword>
<dbReference type="RefSeq" id="WP_048137917.1">
    <property type="nucleotide sequence ID" value="NZ_CP009516.1"/>
</dbReference>
<feature type="compositionally biased region" description="Gly residues" evidence="1">
    <location>
        <begin position="255"/>
        <end position="268"/>
    </location>
</feature>
<evidence type="ECO:0000256" key="2">
    <source>
        <dbReference type="SAM" id="Phobius"/>
    </source>
</evidence>